<evidence type="ECO:0000313" key="6">
    <source>
        <dbReference type="Proteomes" id="UP000488956"/>
    </source>
</evidence>
<dbReference type="Proteomes" id="UP000488956">
    <property type="component" value="Unassembled WGS sequence"/>
</dbReference>
<reference evidence="4 5" key="1">
    <citation type="submission" date="2018-09" db="EMBL/GenBank/DDBJ databases">
        <title>Genomic investigation of the strawberry pathogen Phytophthora fragariae indicates pathogenicity is determined by transcriptional variation in three key races.</title>
        <authorList>
            <person name="Adams T.M."/>
            <person name="Armitage A.D."/>
            <person name="Sobczyk M.K."/>
            <person name="Bates H.J."/>
            <person name="Dunwell J.M."/>
            <person name="Nellist C.F."/>
            <person name="Harrison R.J."/>
        </authorList>
    </citation>
    <scope>NUCLEOTIDE SEQUENCE [LARGE SCALE GENOMIC DNA]</scope>
    <source>
        <strain evidence="3 5">BC-23</strain>
        <strain evidence="2 6">ONT-3</strain>
        <strain evidence="1 4">SCRP245</strain>
    </source>
</reference>
<dbReference type="EMBL" id="QXFX01001019">
    <property type="protein sequence ID" value="KAE9098478.1"/>
    <property type="molecule type" value="Genomic_DNA"/>
</dbReference>
<dbReference type="EMBL" id="QXGC01001081">
    <property type="protein sequence ID" value="KAE9211813.1"/>
    <property type="molecule type" value="Genomic_DNA"/>
</dbReference>
<evidence type="ECO:0000313" key="1">
    <source>
        <dbReference type="EMBL" id="KAE8994662.1"/>
    </source>
</evidence>
<dbReference type="Proteomes" id="UP000460718">
    <property type="component" value="Unassembled WGS sequence"/>
</dbReference>
<name>A0A6A3JKN8_9STRA</name>
<dbReference type="EMBL" id="QXFW01001205">
    <property type="protein sequence ID" value="KAE8994662.1"/>
    <property type="molecule type" value="Genomic_DNA"/>
</dbReference>
<gene>
    <name evidence="3" type="ORF">PF004_g15807</name>
    <name evidence="2" type="ORF">PF010_g15544</name>
    <name evidence="1" type="ORF">PF011_g16645</name>
</gene>
<comment type="caution">
    <text evidence="1">The sequence shown here is derived from an EMBL/GenBank/DDBJ whole genome shotgun (WGS) entry which is preliminary data.</text>
</comment>
<dbReference type="Proteomes" id="UP000476176">
    <property type="component" value="Unassembled WGS sequence"/>
</dbReference>
<evidence type="ECO:0000313" key="2">
    <source>
        <dbReference type="EMBL" id="KAE9098478.1"/>
    </source>
</evidence>
<evidence type="ECO:0000313" key="5">
    <source>
        <dbReference type="Proteomes" id="UP000476176"/>
    </source>
</evidence>
<evidence type="ECO:0000313" key="4">
    <source>
        <dbReference type="Proteomes" id="UP000460718"/>
    </source>
</evidence>
<organism evidence="1 4">
    <name type="scientific">Phytophthora fragariae</name>
    <dbReference type="NCBI Taxonomy" id="53985"/>
    <lineage>
        <taxon>Eukaryota</taxon>
        <taxon>Sar</taxon>
        <taxon>Stramenopiles</taxon>
        <taxon>Oomycota</taxon>
        <taxon>Peronosporomycetes</taxon>
        <taxon>Peronosporales</taxon>
        <taxon>Peronosporaceae</taxon>
        <taxon>Phytophthora</taxon>
    </lineage>
</organism>
<accession>A0A6A3JKN8</accession>
<evidence type="ECO:0000313" key="3">
    <source>
        <dbReference type="EMBL" id="KAE9211813.1"/>
    </source>
</evidence>
<sequence length="57" mass="5906">MALGSLACAVHSLALPRQTLADALVRSSPTCWLQDAAPWAPRANGAASRRAAFESGL</sequence>
<protein>
    <submittedName>
        <fullName evidence="1">Uncharacterized protein</fullName>
    </submittedName>
</protein>
<dbReference type="AlphaFoldDB" id="A0A6A3JKN8"/>
<proteinExistence type="predicted"/>